<dbReference type="KEGG" id="aplc:110975844"/>
<name>A0A8B7XU44_ACAPL</name>
<dbReference type="Pfam" id="PF07801">
    <property type="entry name" value="DUF1647"/>
    <property type="match status" value="1"/>
</dbReference>
<sequence length="368" mass="41550">MAFLHRKATRALSILLVCTALIGWYVQLHHKGKENQHAKHSKDETPVISEDTRPSDVTKSSRSNSAESAKTDKEPVKKIDTETKIGQTAKRSATEKHLIDLDNMDPEELFNRTAIVTAISQNHLRESKGMIGSVQEILPHRKIILYDLGLTPRGVEEVKRLCNVELRKFNFSKYPPHVSNLFKYAWKPLIIRDMLEEFGVVFWGDAAARLQKHPGVLFPVLKEQKGFMAIVEQYGSSKMLARTHPKMFGELQIDMNKFVKDDGYALCMEGNRLLFANTALIQTKIIEPWVECALREHCIAPEGGVRGINVKGPVKHTHRFDQAALALVTYRNLRGLLHRGNDQSKLFSQVAGLSRSTKGAEKAKYCKA</sequence>
<accession>A0A8B7XU44</accession>
<feature type="region of interest" description="Disordered" evidence="1">
    <location>
        <begin position="32"/>
        <end position="87"/>
    </location>
</feature>
<gene>
    <name evidence="3" type="primary">LOC110975844</name>
</gene>
<feature type="compositionally biased region" description="Basic and acidic residues" evidence="1">
    <location>
        <begin position="69"/>
        <end position="83"/>
    </location>
</feature>
<dbReference type="GeneID" id="110975844"/>
<evidence type="ECO:0000313" key="2">
    <source>
        <dbReference type="Proteomes" id="UP000694845"/>
    </source>
</evidence>
<protein>
    <submittedName>
        <fullName evidence="3">Uncharacterized protein LOC110975844</fullName>
    </submittedName>
</protein>
<dbReference type="Proteomes" id="UP000694845">
    <property type="component" value="Unplaced"/>
</dbReference>
<dbReference type="PANTHER" id="PTHR31389">
    <property type="entry name" value="LD39211P"/>
    <property type="match status" value="1"/>
</dbReference>
<evidence type="ECO:0000313" key="3">
    <source>
        <dbReference type="RefSeq" id="XP_022084374.1"/>
    </source>
</evidence>
<reference evidence="3" key="1">
    <citation type="submission" date="2025-08" db="UniProtKB">
        <authorList>
            <consortium name="RefSeq"/>
        </authorList>
    </citation>
    <scope>IDENTIFICATION</scope>
</reference>
<dbReference type="RefSeq" id="XP_022084374.1">
    <property type="nucleotide sequence ID" value="XM_022228682.1"/>
</dbReference>
<dbReference type="PANTHER" id="PTHR31389:SF4">
    <property type="entry name" value="LD39211P"/>
    <property type="match status" value="1"/>
</dbReference>
<proteinExistence type="predicted"/>
<evidence type="ECO:0000256" key="1">
    <source>
        <dbReference type="SAM" id="MobiDB-lite"/>
    </source>
</evidence>
<dbReference type="AlphaFoldDB" id="A0A8B7XU44"/>
<organism evidence="2 3">
    <name type="scientific">Acanthaster planci</name>
    <name type="common">Crown-of-thorns starfish</name>
    <dbReference type="NCBI Taxonomy" id="133434"/>
    <lineage>
        <taxon>Eukaryota</taxon>
        <taxon>Metazoa</taxon>
        <taxon>Echinodermata</taxon>
        <taxon>Eleutherozoa</taxon>
        <taxon>Asterozoa</taxon>
        <taxon>Asteroidea</taxon>
        <taxon>Valvatacea</taxon>
        <taxon>Valvatida</taxon>
        <taxon>Acanthasteridae</taxon>
        <taxon>Acanthaster</taxon>
    </lineage>
</organism>
<feature type="compositionally biased region" description="Polar residues" evidence="1">
    <location>
        <begin position="57"/>
        <end position="68"/>
    </location>
</feature>
<dbReference type="InterPro" id="IPR012444">
    <property type="entry name" value="DUF1647"/>
</dbReference>
<dbReference type="OMA" id="EPWVECA"/>
<dbReference type="OrthoDB" id="10053392at2759"/>
<feature type="compositionally biased region" description="Basic and acidic residues" evidence="1">
    <location>
        <begin position="33"/>
        <end position="56"/>
    </location>
</feature>
<keyword evidence="2" id="KW-1185">Reference proteome</keyword>